<feature type="chain" id="PRO_5040992256" evidence="1">
    <location>
        <begin position="20"/>
        <end position="490"/>
    </location>
</feature>
<dbReference type="OrthoDB" id="187141at2759"/>
<name>A0A9W7BDD4_9STRA</name>
<protein>
    <submittedName>
        <fullName evidence="2">Uncharacterized protein</fullName>
    </submittedName>
</protein>
<proteinExistence type="predicted"/>
<dbReference type="AlphaFoldDB" id="A0A9W7BDD4"/>
<keyword evidence="1" id="KW-0732">Signal</keyword>
<keyword evidence="3" id="KW-1185">Reference proteome</keyword>
<evidence type="ECO:0000313" key="2">
    <source>
        <dbReference type="EMBL" id="GMH84564.1"/>
    </source>
</evidence>
<sequence>MPSLLYAVVIVLAVLAILAAPAPAPKSSSNPVPVVNTVDLLFYPGAGLASSQYTALLSRIREVSLKDYNLNVTVTTTDPLPLWSLWRLIFQPLSTILEKHSFSEFKKYSPSSTPPPSLFTCGHSLGGLTAVPASSVHATGHINLGATLNSGSHAQSPPRSAATYPKPLLQLLGTLDGYIRSSYGAAELAAADDAGHPPHRSCVAVIPVTHQQMCDGTQTKIANRTGRVDYPPSLSLEEAHAEIALTVAAFLAANVLPSSPDRERAVAKLTSLHASATSRFETLRSELTDEAHSSHARRAAAALSLMPEDLIDVVLYKGDGIGDPLTDFIYSKPRIEDGRLTVSAYVEKSGGDPKSWTWGGGGASVAPAIIVKSKSAEAFGRTGGATGSEISSENIDWAEARRPEILIGDMRIRAYDEMFKGGPEFVKSVINATVCDDKFLNISSPYLTTTVDLGDNGGLLSQRFGGMHYVKSVTRAQALEFDMYQRSEFR</sequence>
<comment type="caution">
    <text evidence="2">The sequence shown here is derived from an EMBL/GenBank/DDBJ whole genome shotgun (WGS) entry which is preliminary data.</text>
</comment>
<feature type="signal peptide" evidence="1">
    <location>
        <begin position="1"/>
        <end position="19"/>
    </location>
</feature>
<reference evidence="3" key="1">
    <citation type="journal article" date="2023" name="Commun. Biol.">
        <title>Genome analysis of Parmales, the sister group of diatoms, reveals the evolutionary specialization of diatoms from phago-mixotrophs to photoautotrophs.</title>
        <authorList>
            <person name="Ban H."/>
            <person name="Sato S."/>
            <person name="Yoshikawa S."/>
            <person name="Yamada K."/>
            <person name="Nakamura Y."/>
            <person name="Ichinomiya M."/>
            <person name="Sato N."/>
            <person name="Blanc-Mathieu R."/>
            <person name="Endo H."/>
            <person name="Kuwata A."/>
            <person name="Ogata H."/>
        </authorList>
    </citation>
    <scope>NUCLEOTIDE SEQUENCE [LARGE SCALE GENOMIC DNA]</scope>
    <source>
        <strain evidence="3">NIES 3701</strain>
    </source>
</reference>
<gene>
    <name evidence="2" type="ORF">TrST_g1326</name>
</gene>
<dbReference type="EMBL" id="BRXY01000294">
    <property type="protein sequence ID" value="GMH84564.1"/>
    <property type="molecule type" value="Genomic_DNA"/>
</dbReference>
<evidence type="ECO:0000256" key="1">
    <source>
        <dbReference type="SAM" id="SignalP"/>
    </source>
</evidence>
<accession>A0A9W7BDD4</accession>
<organism evidence="2 3">
    <name type="scientific">Triparma strigata</name>
    <dbReference type="NCBI Taxonomy" id="1606541"/>
    <lineage>
        <taxon>Eukaryota</taxon>
        <taxon>Sar</taxon>
        <taxon>Stramenopiles</taxon>
        <taxon>Ochrophyta</taxon>
        <taxon>Bolidophyceae</taxon>
        <taxon>Parmales</taxon>
        <taxon>Triparmaceae</taxon>
        <taxon>Triparma</taxon>
    </lineage>
</organism>
<evidence type="ECO:0000313" key="3">
    <source>
        <dbReference type="Proteomes" id="UP001165085"/>
    </source>
</evidence>
<dbReference type="Proteomes" id="UP001165085">
    <property type="component" value="Unassembled WGS sequence"/>
</dbReference>